<dbReference type="GO" id="GO:0050660">
    <property type="term" value="F:flavin adenine dinucleotide binding"/>
    <property type="evidence" value="ECO:0007669"/>
    <property type="project" value="InterPro"/>
</dbReference>
<dbReference type="EMBL" id="JAACJJ010000057">
    <property type="protein sequence ID" value="KAF5310834.1"/>
    <property type="molecule type" value="Genomic_DNA"/>
</dbReference>
<dbReference type="InterPro" id="IPR036188">
    <property type="entry name" value="FAD/NAD-bd_sf"/>
</dbReference>
<dbReference type="InterPro" id="IPR050346">
    <property type="entry name" value="FMO-like"/>
</dbReference>
<feature type="region of interest" description="Disordered" evidence="5">
    <location>
        <begin position="59"/>
        <end position="92"/>
    </location>
</feature>
<dbReference type="Pfam" id="PF00743">
    <property type="entry name" value="FMO-like"/>
    <property type="match status" value="2"/>
</dbReference>
<evidence type="ECO:0000256" key="1">
    <source>
        <dbReference type="ARBA" id="ARBA00009183"/>
    </source>
</evidence>
<reference evidence="6 7" key="1">
    <citation type="journal article" date="2020" name="ISME J.">
        <title>Uncovering the hidden diversity of litter-decomposition mechanisms in mushroom-forming fungi.</title>
        <authorList>
            <person name="Floudas D."/>
            <person name="Bentzer J."/>
            <person name="Ahren D."/>
            <person name="Johansson T."/>
            <person name="Persson P."/>
            <person name="Tunlid A."/>
        </authorList>
    </citation>
    <scope>NUCLEOTIDE SEQUENCE [LARGE SCALE GENOMIC DNA]</scope>
    <source>
        <strain evidence="6 7">CBS 101986</strain>
    </source>
</reference>
<dbReference type="AlphaFoldDB" id="A0A8H5ATV7"/>
<evidence type="ECO:0000256" key="2">
    <source>
        <dbReference type="ARBA" id="ARBA00022630"/>
    </source>
</evidence>
<dbReference type="GO" id="GO:0050661">
    <property type="term" value="F:NADP binding"/>
    <property type="evidence" value="ECO:0007669"/>
    <property type="project" value="InterPro"/>
</dbReference>
<evidence type="ECO:0000256" key="3">
    <source>
        <dbReference type="ARBA" id="ARBA00022827"/>
    </source>
</evidence>
<name>A0A8H5ATV7_9AGAR</name>
<feature type="compositionally biased region" description="Basic and acidic residues" evidence="5">
    <location>
        <begin position="255"/>
        <end position="268"/>
    </location>
</feature>
<organism evidence="6 7">
    <name type="scientific">Psilocybe cf. subviscida</name>
    <dbReference type="NCBI Taxonomy" id="2480587"/>
    <lineage>
        <taxon>Eukaryota</taxon>
        <taxon>Fungi</taxon>
        <taxon>Dikarya</taxon>
        <taxon>Basidiomycota</taxon>
        <taxon>Agaricomycotina</taxon>
        <taxon>Agaricomycetes</taxon>
        <taxon>Agaricomycetidae</taxon>
        <taxon>Agaricales</taxon>
        <taxon>Agaricineae</taxon>
        <taxon>Strophariaceae</taxon>
        <taxon>Psilocybe</taxon>
    </lineage>
</organism>
<feature type="region of interest" description="Disordered" evidence="5">
    <location>
        <begin position="255"/>
        <end position="285"/>
    </location>
</feature>
<keyword evidence="4" id="KW-0560">Oxidoreductase</keyword>
<dbReference type="GO" id="GO:0004499">
    <property type="term" value="F:N,N-dimethylaniline monooxygenase activity"/>
    <property type="evidence" value="ECO:0007669"/>
    <property type="project" value="InterPro"/>
</dbReference>
<evidence type="ECO:0008006" key="8">
    <source>
        <dbReference type="Google" id="ProtNLM"/>
    </source>
</evidence>
<evidence type="ECO:0000313" key="7">
    <source>
        <dbReference type="Proteomes" id="UP000567179"/>
    </source>
</evidence>
<keyword evidence="3" id="KW-0274">FAD</keyword>
<dbReference type="Gene3D" id="3.50.50.60">
    <property type="entry name" value="FAD/NAD(P)-binding domain"/>
    <property type="match status" value="2"/>
</dbReference>
<feature type="compositionally biased region" description="Low complexity" evidence="5">
    <location>
        <begin position="70"/>
        <end position="82"/>
    </location>
</feature>
<dbReference type="Proteomes" id="UP000567179">
    <property type="component" value="Unassembled WGS sequence"/>
</dbReference>
<proteinExistence type="inferred from homology"/>
<evidence type="ECO:0000256" key="4">
    <source>
        <dbReference type="ARBA" id="ARBA00023002"/>
    </source>
</evidence>
<feature type="compositionally biased region" description="Polar residues" evidence="5">
    <location>
        <begin position="324"/>
        <end position="340"/>
    </location>
</feature>
<comment type="caution">
    <text evidence="6">The sequence shown here is derived from an EMBL/GenBank/DDBJ whole genome shotgun (WGS) entry which is preliminary data.</text>
</comment>
<accession>A0A8H5ATV7</accession>
<dbReference type="OrthoDB" id="66881at2759"/>
<comment type="similarity">
    <text evidence="1">Belongs to the FMO family.</text>
</comment>
<keyword evidence="7" id="KW-1185">Reference proteome</keyword>
<dbReference type="SUPFAM" id="SSF51905">
    <property type="entry name" value="FAD/NAD(P)-binding domain"/>
    <property type="match status" value="1"/>
</dbReference>
<gene>
    <name evidence="6" type="ORF">D9619_007830</name>
</gene>
<dbReference type="InterPro" id="IPR020946">
    <property type="entry name" value="Flavin_mOase-like"/>
</dbReference>
<evidence type="ECO:0000313" key="6">
    <source>
        <dbReference type="EMBL" id="KAF5310834.1"/>
    </source>
</evidence>
<sequence>MKAKRIGIIGAGPAGLAALKTALEAPEYHSGEWADPVVLEAREDVGGVWLPAPASFPEPKSSHAIPTPFSSSPKSNSQSQCQTHYPPTPLYDSLTTNLPHPVMAFSSFPFPPSTPLFPKASIVQSYLEAYADQAVNRHDPRRLREFVKTRRRVTSVRWAPDAGLDSNVGGDKGAWEIEAQVEEAGERAQMERYAFDLLLVCTGHYSMPNYPSEGDMPGLGAWRETGRAAHAVWYRNAESIPLPVGEDNDAFQQHDKRSHSTMEGEKPNDAYPRIVPPKQGTDRSQEGSDICLEVLEKAVADAQISEHIPHSHSIPHPDSRHAESTLQSINTTTGAGNGVSNPGHIHERESGRLGRATLLIIGTGPSGTDISADLVRAGVCRVIIASSATPSTPSNSSPSTTTPTTACASTVIAKPLPVRFHVHATKPTGRVTFADGSVEDSVTFVVLATGYQVEFPFFDQRLSSETSNSMGRFRLPKGVLPTPFWTENGEGCTAGLENKSLTNSNICVFPLAQHLFPIPGFYADSSIDQKSSGGSSIPHPTSLAFLGLNVRVAPLPLVEAQARAVLSAFAYCYSPQIPQTSRAQDEDGRAKTKDLDWVAEERAIRERWGMLEAQYEESTKRSRDIQGQPGGDSEDLLKRTFIAKIWHRLPEDKQFAYRDDLDRFAFGLDPSLNSRRPSSKDDAGPHKTREWELRMYMQKDVLRSAWRALEARGDGSAAEWVRDVGSGKTGRRKRGPGGDAGEVMNGEEEWVDMMERLIVWWETVGKREDEERIAVAAYKL</sequence>
<feature type="region of interest" description="Disordered" evidence="5">
    <location>
        <begin position="311"/>
        <end position="350"/>
    </location>
</feature>
<keyword evidence="2" id="KW-0285">Flavoprotein</keyword>
<protein>
    <recommendedName>
        <fullName evidence="8">FAD/NAD(P)-binding domain-containing protein</fullName>
    </recommendedName>
</protein>
<dbReference type="PANTHER" id="PTHR23023">
    <property type="entry name" value="DIMETHYLANILINE MONOOXYGENASE"/>
    <property type="match status" value="1"/>
</dbReference>
<evidence type="ECO:0000256" key="5">
    <source>
        <dbReference type="SAM" id="MobiDB-lite"/>
    </source>
</evidence>